<dbReference type="RefSeq" id="WP_209651137.1">
    <property type="nucleotide sequence ID" value="NZ_JBEPNV010000005.1"/>
</dbReference>
<name>A0ABV2NU05_9HYPH</name>
<evidence type="ECO:0000313" key="3">
    <source>
        <dbReference type="Proteomes" id="UP001549119"/>
    </source>
</evidence>
<accession>A0ABV2NU05</accession>
<evidence type="ECO:0008006" key="4">
    <source>
        <dbReference type="Google" id="ProtNLM"/>
    </source>
</evidence>
<feature type="region of interest" description="Disordered" evidence="1">
    <location>
        <begin position="39"/>
        <end position="58"/>
    </location>
</feature>
<keyword evidence="3" id="KW-1185">Reference proteome</keyword>
<dbReference type="EMBL" id="JBEPNW010000008">
    <property type="protein sequence ID" value="MET3870022.1"/>
    <property type="molecule type" value="Genomic_DNA"/>
</dbReference>
<organism evidence="2 3">
    <name type="scientific">Methylobacterium radiotolerans</name>
    <dbReference type="NCBI Taxonomy" id="31998"/>
    <lineage>
        <taxon>Bacteria</taxon>
        <taxon>Pseudomonadati</taxon>
        <taxon>Pseudomonadota</taxon>
        <taxon>Alphaproteobacteria</taxon>
        <taxon>Hyphomicrobiales</taxon>
        <taxon>Methylobacteriaceae</taxon>
        <taxon>Methylobacterium</taxon>
    </lineage>
</organism>
<dbReference type="Proteomes" id="UP001549119">
    <property type="component" value="Unassembled WGS sequence"/>
</dbReference>
<reference evidence="2 3" key="1">
    <citation type="submission" date="2024-06" db="EMBL/GenBank/DDBJ databases">
        <title>Genomics of switchgrass bacterial isolates.</title>
        <authorList>
            <person name="Shade A."/>
        </authorList>
    </citation>
    <scope>NUCLEOTIDE SEQUENCE [LARGE SCALE GENOMIC DNA]</scope>
    <source>
        <strain evidence="2 3">PvP084</strain>
    </source>
</reference>
<evidence type="ECO:0000256" key="1">
    <source>
        <dbReference type="SAM" id="MobiDB-lite"/>
    </source>
</evidence>
<proteinExistence type="predicted"/>
<comment type="caution">
    <text evidence="2">The sequence shown here is derived from an EMBL/GenBank/DDBJ whole genome shotgun (WGS) entry which is preliminary data.</text>
</comment>
<protein>
    <recommendedName>
        <fullName evidence="4">NTP pyrophosphohydrolase MazG putative catalytic core domain-containing protein</fullName>
    </recommendedName>
</protein>
<evidence type="ECO:0000313" key="2">
    <source>
        <dbReference type="EMBL" id="MET3870022.1"/>
    </source>
</evidence>
<sequence length="125" mass="13955">MSERHEFHIACRAGAAALNKHRPGTSAAARLMVLAGRLIEPPKAPKRESPNASKSEWPTMREELTRKALQAVQDANAARDAGRMTDRDLWFVIDALFDVTHGLIAEDMSALLYRARQELKEHAPK</sequence>
<gene>
    <name evidence="2" type="ORF">ABIC20_007407</name>
</gene>